<comment type="caution">
    <text evidence="1">The sequence shown here is derived from an EMBL/GenBank/DDBJ whole genome shotgun (WGS) entry which is preliminary data.</text>
</comment>
<keyword evidence="2" id="KW-1185">Reference proteome</keyword>
<evidence type="ECO:0000313" key="1">
    <source>
        <dbReference type="EMBL" id="KAJ7729402.1"/>
    </source>
</evidence>
<dbReference type="EMBL" id="JARJLG010000198">
    <property type="protein sequence ID" value="KAJ7729402.1"/>
    <property type="molecule type" value="Genomic_DNA"/>
</dbReference>
<reference evidence="1" key="1">
    <citation type="submission" date="2023-03" db="EMBL/GenBank/DDBJ databases">
        <title>Massive genome expansion in bonnet fungi (Mycena s.s.) driven by repeated elements and novel gene families across ecological guilds.</title>
        <authorList>
            <consortium name="Lawrence Berkeley National Laboratory"/>
            <person name="Harder C.B."/>
            <person name="Miyauchi S."/>
            <person name="Viragh M."/>
            <person name="Kuo A."/>
            <person name="Thoen E."/>
            <person name="Andreopoulos B."/>
            <person name="Lu D."/>
            <person name="Skrede I."/>
            <person name="Drula E."/>
            <person name="Henrissat B."/>
            <person name="Morin E."/>
            <person name="Kohler A."/>
            <person name="Barry K."/>
            <person name="LaButti K."/>
            <person name="Morin E."/>
            <person name="Salamov A."/>
            <person name="Lipzen A."/>
            <person name="Mereny Z."/>
            <person name="Hegedus B."/>
            <person name="Baldrian P."/>
            <person name="Stursova M."/>
            <person name="Weitz H."/>
            <person name="Taylor A."/>
            <person name="Grigoriev I.V."/>
            <person name="Nagy L.G."/>
            <person name="Martin F."/>
            <person name="Kauserud H."/>
        </authorList>
    </citation>
    <scope>NUCLEOTIDE SEQUENCE</scope>
    <source>
        <strain evidence="1">CBHHK188m</strain>
    </source>
</reference>
<gene>
    <name evidence="1" type="ORF">DFH07DRAFT_781960</name>
</gene>
<protein>
    <submittedName>
        <fullName evidence="1">Uncharacterized protein</fullName>
    </submittedName>
</protein>
<sequence>MFGGGVGYASATSSQARTVACISHRAPARHRKARRGKIGMVVTHASQMYLPSVFRISVPKEVMALLLKASADEVALSTLSVHVVEHCGVLAYLVDGLAAKDEEQTERKMKVEETVGILNAADAKFRTPSGAACCVQPGLIGEDAVQKLGALVEVWAPPPSTEDGDRVAGS</sequence>
<proteinExistence type="predicted"/>
<name>A0AAD7HXA7_9AGAR</name>
<organism evidence="1 2">
    <name type="scientific">Mycena maculata</name>
    <dbReference type="NCBI Taxonomy" id="230809"/>
    <lineage>
        <taxon>Eukaryota</taxon>
        <taxon>Fungi</taxon>
        <taxon>Dikarya</taxon>
        <taxon>Basidiomycota</taxon>
        <taxon>Agaricomycotina</taxon>
        <taxon>Agaricomycetes</taxon>
        <taxon>Agaricomycetidae</taxon>
        <taxon>Agaricales</taxon>
        <taxon>Marasmiineae</taxon>
        <taxon>Mycenaceae</taxon>
        <taxon>Mycena</taxon>
    </lineage>
</organism>
<dbReference type="Proteomes" id="UP001215280">
    <property type="component" value="Unassembled WGS sequence"/>
</dbReference>
<evidence type="ECO:0000313" key="2">
    <source>
        <dbReference type="Proteomes" id="UP001215280"/>
    </source>
</evidence>
<accession>A0AAD7HXA7</accession>
<dbReference type="AlphaFoldDB" id="A0AAD7HXA7"/>